<sequence length="930" mass="102314">METASDNVLAERLRREDPEQFHTLVRMHLSFVLDLNTDDCDCASEKTKYRLQKWGFVPFSKKGKCVAKGVMEGAPLTQEGICQVYQLIEFLSKEQNICQEGIFRRSGKMTRQQELKSFLNQGVQLNLDDGHFSVHDCASVLKNFLAELPESLLTDAHYPVYCQIAGSSDQPGSQNREVRLLRALQLLLLLLPTENRVLLKDVLQLLHLTASHEGENKMSADSLATLFTPHLLCPRKLSPEAIHVNSRTMSGVIAFMIQQGTTLFNIPPKLATDIRAYLAERERRKLSPKKELNETVCDGTAANTIFSFVDRERTALAHVTNPTEAALAQLYAHIQSMPESSKKKKLIKQFNKENGQGTPLQVNMRKKNHLRSKSLGDSIKKHIFHKGAKQKSGNTQSQLNGSHSVSHEVLNKPGTCLRLFQRSMDEDSHSYSDPDEVPGLRDSHLSNTNCVLLQLQYTTSDSHSDSRNKEVANNRTEITARKEILQNLASQIAAKHREEETNELLSGLTPESRKRASATSSELLCENGVSPPKASCCSADPDLPSLSHTPTTPCHSVSRTEGANTQSVSKPADSAAALPSLCCDRSVDCRTALPGFFSPPPPLGHTNNRLTPRNALTCFLSTSTPASQSRLRVSKGPIEANHSSCLLTPIADENSSMSPITRSTQKMSKAMQETMMTPRSRKPVILVSGSNICHLANISTLGKCQKQFYHEGNSGSCRSFAEDESVNNREACAMHSCTASYNMENIAVETSGNNSKNYQAQLQDGENVDFRSAYSHDTASDSGSLTSTFRSYLLNRSVLTASPVDLSFSSRTGDFDTSEGSNGEKILKRETLSDSLLFCLDGNQPSSPGVTDEQVNHVCGRCSNSNRGEGTPVKELSVTEAPRVHNTSSECCGVSQKDDGKICDIKPSSRVALMSSSKRFCKRVVHETSL</sequence>
<feature type="region of interest" description="Disordered" evidence="2">
    <location>
        <begin position="385"/>
        <end position="408"/>
    </location>
</feature>
<keyword evidence="5" id="KW-1185">Reference proteome</keyword>
<evidence type="ECO:0000259" key="3">
    <source>
        <dbReference type="PROSITE" id="PS50238"/>
    </source>
</evidence>
<proteinExistence type="predicted"/>
<keyword evidence="1" id="KW-0343">GTPase activation</keyword>
<feature type="compositionally biased region" description="Polar residues" evidence="2">
    <location>
        <begin position="548"/>
        <end position="569"/>
    </location>
</feature>
<evidence type="ECO:0000313" key="4">
    <source>
        <dbReference type="EMBL" id="GFG32637.1"/>
    </source>
</evidence>
<reference evidence="5" key="1">
    <citation type="submission" date="2020-01" db="EMBL/GenBank/DDBJ databases">
        <title>Draft genome sequence of the Termite Coptotermes fromosanus.</title>
        <authorList>
            <person name="Itakura S."/>
            <person name="Yosikawa Y."/>
            <person name="Umezawa K."/>
        </authorList>
    </citation>
    <scope>NUCLEOTIDE SEQUENCE [LARGE SCALE GENOMIC DNA]</scope>
</reference>
<dbReference type="InterPro" id="IPR000198">
    <property type="entry name" value="RhoGAP_dom"/>
</dbReference>
<dbReference type="SMART" id="SM00324">
    <property type="entry name" value="RhoGAP"/>
    <property type="match status" value="1"/>
</dbReference>
<dbReference type="InterPro" id="IPR008936">
    <property type="entry name" value="Rho_GTPase_activation_prot"/>
</dbReference>
<dbReference type="InParanoid" id="A0A6L2PRU7"/>
<dbReference type="OrthoDB" id="10061772at2759"/>
<feature type="compositionally biased region" description="Polar residues" evidence="2">
    <location>
        <begin position="391"/>
        <end position="404"/>
    </location>
</feature>
<name>A0A6L2PRU7_COPFO</name>
<dbReference type="AlphaFoldDB" id="A0A6L2PRU7"/>
<gene>
    <name evidence="4" type="ORF">Cfor_08579</name>
</gene>
<protein>
    <recommendedName>
        <fullName evidence="3">Rho-GAP domain-containing protein</fullName>
    </recommendedName>
</protein>
<organism evidence="4 5">
    <name type="scientific">Coptotermes formosanus</name>
    <name type="common">Formosan subterranean termite</name>
    <dbReference type="NCBI Taxonomy" id="36987"/>
    <lineage>
        <taxon>Eukaryota</taxon>
        <taxon>Metazoa</taxon>
        <taxon>Ecdysozoa</taxon>
        <taxon>Arthropoda</taxon>
        <taxon>Hexapoda</taxon>
        <taxon>Insecta</taxon>
        <taxon>Pterygota</taxon>
        <taxon>Neoptera</taxon>
        <taxon>Polyneoptera</taxon>
        <taxon>Dictyoptera</taxon>
        <taxon>Blattodea</taxon>
        <taxon>Blattoidea</taxon>
        <taxon>Termitoidae</taxon>
        <taxon>Rhinotermitidae</taxon>
        <taxon>Coptotermes</taxon>
    </lineage>
</organism>
<feature type="domain" description="Rho-GAP" evidence="3">
    <location>
        <begin position="74"/>
        <end position="264"/>
    </location>
</feature>
<evidence type="ECO:0000313" key="5">
    <source>
        <dbReference type="Proteomes" id="UP000502823"/>
    </source>
</evidence>
<dbReference type="PANTHER" id="PTHR14963:SF7">
    <property type="entry name" value="RHO GTPASE-ACTIVATING PROTEIN 19"/>
    <property type="match status" value="1"/>
</dbReference>
<dbReference type="Pfam" id="PF00620">
    <property type="entry name" value="RhoGAP"/>
    <property type="match status" value="1"/>
</dbReference>
<evidence type="ECO:0000256" key="1">
    <source>
        <dbReference type="ARBA" id="ARBA00022468"/>
    </source>
</evidence>
<dbReference type="PANTHER" id="PTHR14963">
    <property type="entry name" value="RHO GTPASE ACTIVATING PROTEIN 18,19-RELATED"/>
    <property type="match status" value="1"/>
</dbReference>
<dbReference type="GO" id="GO:0005096">
    <property type="term" value="F:GTPase activator activity"/>
    <property type="evidence" value="ECO:0007669"/>
    <property type="project" value="UniProtKB-KW"/>
</dbReference>
<feature type="region of interest" description="Disordered" evidence="2">
    <location>
        <begin position="548"/>
        <end position="571"/>
    </location>
</feature>
<dbReference type="SUPFAM" id="SSF48350">
    <property type="entry name" value="GTPase activation domain, GAP"/>
    <property type="match status" value="1"/>
</dbReference>
<feature type="region of interest" description="Disordered" evidence="2">
    <location>
        <begin position="496"/>
        <end position="515"/>
    </location>
</feature>
<dbReference type="FunCoup" id="A0A6L2PRU7">
    <property type="interactions" value="130"/>
</dbReference>
<dbReference type="GO" id="GO:0051056">
    <property type="term" value="P:regulation of small GTPase mediated signal transduction"/>
    <property type="evidence" value="ECO:0007669"/>
    <property type="project" value="TreeGrafter"/>
</dbReference>
<dbReference type="Gene3D" id="1.10.555.10">
    <property type="entry name" value="Rho GTPase activation protein"/>
    <property type="match status" value="1"/>
</dbReference>
<comment type="caution">
    <text evidence="4">The sequence shown here is derived from an EMBL/GenBank/DDBJ whole genome shotgun (WGS) entry which is preliminary data.</text>
</comment>
<dbReference type="Proteomes" id="UP000502823">
    <property type="component" value="Unassembled WGS sequence"/>
</dbReference>
<dbReference type="GO" id="GO:0005737">
    <property type="term" value="C:cytoplasm"/>
    <property type="evidence" value="ECO:0007669"/>
    <property type="project" value="TreeGrafter"/>
</dbReference>
<dbReference type="EMBL" id="BLKM01011268">
    <property type="protein sequence ID" value="GFG32637.1"/>
    <property type="molecule type" value="Genomic_DNA"/>
</dbReference>
<evidence type="ECO:0000256" key="2">
    <source>
        <dbReference type="SAM" id="MobiDB-lite"/>
    </source>
</evidence>
<dbReference type="GO" id="GO:0007165">
    <property type="term" value="P:signal transduction"/>
    <property type="evidence" value="ECO:0007669"/>
    <property type="project" value="InterPro"/>
</dbReference>
<accession>A0A6L2PRU7</accession>
<dbReference type="PROSITE" id="PS50238">
    <property type="entry name" value="RHOGAP"/>
    <property type="match status" value="1"/>
</dbReference>